<keyword evidence="2" id="KW-1185">Reference proteome</keyword>
<dbReference type="EMBL" id="JABFUD020000018">
    <property type="protein sequence ID" value="KAI5066705.1"/>
    <property type="molecule type" value="Genomic_DNA"/>
</dbReference>
<organism evidence="1 2">
    <name type="scientific">Adiantum capillus-veneris</name>
    <name type="common">Maidenhair fern</name>
    <dbReference type="NCBI Taxonomy" id="13818"/>
    <lineage>
        <taxon>Eukaryota</taxon>
        <taxon>Viridiplantae</taxon>
        <taxon>Streptophyta</taxon>
        <taxon>Embryophyta</taxon>
        <taxon>Tracheophyta</taxon>
        <taxon>Polypodiopsida</taxon>
        <taxon>Polypodiidae</taxon>
        <taxon>Polypodiales</taxon>
        <taxon>Pteridineae</taxon>
        <taxon>Pteridaceae</taxon>
        <taxon>Vittarioideae</taxon>
        <taxon>Adiantum</taxon>
    </lineage>
</organism>
<evidence type="ECO:0000313" key="2">
    <source>
        <dbReference type="Proteomes" id="UP000886520"/>
    </source>
</evidence>
<protein>
    <submittedName>
        <fullName evidence="1">Uncharacterized protein</fullName>
    </submittedName>
</protein>
<sequence>MPLYSRYPTPQATQNHTHTHTLFANLYTMDSSMSNHNYPHSHMSTSAINPPTNDRIPTPLDAYNFPTCKCTHTGRRHTSKPPPRLRSHNLSPSLFAHTHILSGAAATTDFGKRQDEE</sequence>
<dbReference type="Proteomes" id="UP000886520">
    <property type="component" value="Chromosome 18"/>
</dbReference>
<reference evidence="1" key="1">
    <citation type="submission" date="2021-01" db="EMBL/GenBank/DDBJ databases">
        <title>Adiantum capillus-veneris genome.</title>
        <authorList>
            <person name="Fang Y."/>
            <person name="Liao Q."/>
        </authorList>
    </citation>
    <scope>NUCLEOTIDE SEQUENCE</scope>
    <source>
        <strain evidence="1">H3</strain>
        <tissue evidence="1">Leaf</tissue>
    </source>
</reference>
<evidence type="ECO:0000313" key="1">
    <source>
        <dbReference type="EMBL" id="KAI5066705.1"/>
    </source>
</evidence>
<name>A0A9D4UF74_ADICA</name>
<comment type="caution">
    <text evidence="1">The sequence shown here is derived from an EMBL/GenBank/DDBJ whole genome shotgun (WGS) entry which is preliminary data.</text>
</comment>
<gene>
    <name evidence="1" type="ORF">GOP47_0019329</name>
</gene>
<proteinExistence type="predicted"/>
<accession>A0A9D4UF74</accession>
<dbReference type="AlphaFoldDB" id="A0A9D4UF74"/>